<feature type="domain" description="Mu-like prophage FluMu N-terminal" evidence="1">
    <location>
        <begin position="15"/>
        <end position="65"/>
    </location>
</feature>
<sequence>MPNSNTTGTNKLRLVVITCLAHHGYRRAGVGFCKGENKFKADDFSESQLAQLGDDSRLKLQFVEADAPLVPTSLDASTFKSVDSQASKTLLDEGALVGDGLGVTVGPESDPHKQAIKALSFAEAIIELEPGNKDHFTGDGKPQCDVLSKLMDEPVSASERNALWASFKSEQAADQDAE</sequence>
<keyword evidence="3" id="KW-1185">Reference proteome</keyword>
<reference evidence="2" key="1">
    <citation type="submission" date="2021-07" db="EMBL/GenBank/DDBJ databases">
        <title>Shewanella sp. YLB-07 whole genome sequence.</title>
        <authorList>
            <person name="Yu L."/>
        </authorList>
    </citation>
    <scope>NUCLEOTIDE SEQUENCE</scope>
    <source>
        <strain evidence="2">YLB-08</strain>
    </source>
</reference>
<protein>
    <recommendedName>
        <fullName evidence="1">Mu-like prophage FluMu N-terminal domain-containing protein</fullName>
    </recommendedName>
</protein>
<dbReference type="RefSeq" id="WP_142874572.1">
    <property type="nucleotide sequence ID" value="NZ_CP045503.2"/>
</dbReference>
<organism evidence="2 3">
    <name type="scientific">Shewanella eurypsychrophilus</name>
    <dbReference type="NCBI Taxonomy" id="2593656"/>
    <lineage>
        <taxon>Bacteria</taxon>
        <taxon>Pseudomonadati</taxon>
        <taxon>Pseudomonadota</taxon>
        <taxon>Gammaproteobacteria</taxon>
        <taxon>Alteromonadales</taxon>
        <taxon>Shewanellaceae</taxon>
        <taxon>Shewanella</taxon>
    </lineage>
</organism>
<dbReference type="Proteomes" id="UP000316416">
    <property type="component" value="Chromosome"/>
</dbReference>
<dbReference type="InterPro" id="IPR041227">
    <property type="entry name" value="FluMu_N"/>
</dbReference>
<dbReference type="EMBL" id="CP045503">
    <property type="protein sequence ID" value="QPG58951.1"/>
    <property type="molecule type" value="Genomic_DNA"/>
</dbReference>
<dbReference type="Pfam" id="PF17891">
    <property type="entry name" value="FluMu_N"/>
    <property type="match status" value="1"/>
</dbReference>
<evidence type="ECO:0000313" key="3">
    <source>
        <dbReference type="Proteomes" id="UP000316416"/>
    </source>
</evidence>
<dbReference type="Gene3D" id="3.40.5.80">
    <property type="match status" value="1"/>
</dbReference>
<evidence type="ECO:0000259" key="1">
    <source>
        <dbReference type="Pfam" id="PF17891"/>
    </source>
</evidence>
<gene>
    <name evidence="2" type="ORF">FM038_017170</name>
</gene>
<accession>A0ABX6VAU6</accession>
<proteinExistence type="predicted"/>
<dbReference type="SUPFAM" id="SSF160059">
    <property type="entry name" value="PriA/YqbF domain"/>
    <property type="match status" value="1"/>
</dbReference>
<evidence type="ECO:0000313" key="2">
    <source>
        <dbReference type="EMBL" id="QPG58951.1"/>
    </source>
</evidence>
<name>A0ABX6VAU6_9GAMM</name>